<dbReference type="Proteomes" id="UP000440004">
    <property type="component" value="Unassembled WGS sequence"/>
</dbReference>
<comment type="function">
    <text evidence="2">Catalyzes the formation of N(4)-acetylcytidine (ac(4)C) at the wobble position of elongator tRNA(Met), using acetate and ATP as substrates. First activates an acetate ion to form acetyladenylate (Ac-AMP) and then transfers the acetyl group to tRNA to form ac(4)C34.</text>
</comment>
<dbReference type="InterPro" id="IPR014729">
    <property type="entry name" value="Rossmann-like_a/b/a_fold"/>
</dbReference>
<dbReference type="GO" id="GO:0005737">
    <property type="term" value="C:cytoplasm"/>
    <property type="evidence" value="ECO:0007669"/>
    <property type="project" value="UniProtKB-SubCell"/>
</dbReference>
<keyword evidence="2" id="KW-0694">RNA-binding</keyword>
<proteinExistence type="inferred from homology"/>
<comment type="catalytic activity">
    <reaction evidence="2">
        <text>cytidine(34) in elongator tRNA(Met) + acetate + ATP = N(4)-acetylcytidine(34) in elongator tRNA(Met) + AMP + diphosphate</text>
        <dbReference type="Rhea" id="RHEA:58144"/>
        <dbReference type="Rhea" id="RHEA-COMP:10693"/>
        <dbReference type="Rhea" id="RHEA-COMP:10694"/>
        <dbReference type="ChEBI" id="CHEBI:30089"/>
        <dbReference type="ChEBI" id="CHEBI:30616"/>
        <dbReference type="ChEBI" id="CHEBI:33019"/>
        <dbReference type="ChEBI" id="CHEBI:74900"/>
        <dbReference type="ChEBI" id="CHEBI:82748"/>
        <dbReference type="ChEBI" id="CHEBI:456215"/>
    </reaction>
</comment>
<protein>
    <recommendedName>
        <fullName evidence="2">tRNA(Met) cytidine acetate ligase</fullName>
        <ecNumber evidence="2">6.3.4.-</ecNumber>
    </recommendedName>
</protein>
<accession>A0A6A7KA40</accession>
<organism evidence="3 4">
    <name type="scientific">Alkalibaculum sporogenes</name>
    <dbReference type="NCBI Taxonomy" id="2655001"/>
    <lineage>
        <taxon>Bacteria</taxon>
        <taxon>Bacillati</taxon>
        <taxon>Bacillota</taxon>
        <taxon>Clostridia</taxon>
        <taxon>Eubacteriales</taxon>
        <taxon>Eubacteriaceae</taxon>
        <taxon>Alkalibaculum</taxon>
    </lineage>
</organism>
<keyword evidence="2" id="KW-0547">Nucleotide-binding</keyword>
<dbReference type="GO" id="GO:0006400">
    <property type="term" value="P:tRNA modification"/>
    <property type="evidence" value="ECO:0007669"/>
    <property type="project" value="UniProtKB-UniRule"/>
</dbReference>
<comment type="subcellular location">
    <subcellularLocation>
        <location evidence="2">Cytoplasm</location>
    </subcellularLocation>
</comment>
<evidence type="ECO:0000313" key="4">
    <source>
        <dbReference type="Proteomes" id="UP000440004"/>
    </source>
</evidence>
<keyword evidence="1 2" id="KW-0819">tRNA processing</keyword>
<dbReference type="EMBL" id="WHNX01000013">
    <property type="protein sequence ID" value="MPW26047.1"/>
    <property type="molecule type" value="Genomic_DNA"/>
</dbReference>
<keyword evidence="2" id="KW-0963">Cytoplasm</keyword>
<feature type="binding site" evidence="2">
    <location>
        <position position="162"/>
    </location>
    <ligand>
        <name>ATP</name>
        <dbReference type="ChEBI" id="CHEBI:30616"/>
    </ligand>
</feature>
<dbReference type="InterPro" id="IPR008513">
    <property type="entry name" value="tRNA(Met)_cyd_acetate_ligase"/>
</dbReference>
<sequence>MKLLSIIAEYNPFHNGHAYHLNISKEKSQCSHTMAIMSGSFLQRGEPALLDKWTRASISVKNGIDLVVELPYVFSCQSAEIFAYGSVITLDALNIVSTLSFGCENDSLSELSEIAKILIDEPPYYRELLKSYLNKGKSFPSARQLALGDFLNTTDHIITTPNNILAIEYLKWLYKFNSSIAPLPIQRVNVGYHDEKIVNNFVGATHIRNLLLKTMDIESVIDVVPDSTYKSLYLYGNQFNNLENYFSLIVGDLFKSSPDELKEFFDVSEGLENRILKSAYACKTMDELVNHIHTKRYTKTRIKRILINFLHSHKSADAKQIFKNYDYKPYLRVLAFNERGKEILKQIKLNSEIKIVTNLAKDYKDLDSFQRYSINKDVLSTNYYYLTTDINKINSDFIKKPEIIQI</sequence>
<gene>
    <name evidence="2" type="primary">tmcAL</name>
    <name evidence="3" type="ORF">GC105_09615</name>
</gene>
<dbReference type="RefSeq" id="WP_152804152.1">
    <property type="nucleotide sequence ID" value="NZ_WHNX01000013.1"/>
</dbReference>
<evidence type="ECO:0000256" key="2">
    <source>
        <dbReference type="HAMAP-Rule" id="MF_01539"/>
    </source>
</evidence>
<comment type="similarity">
    <text evidence="2">Belongs to the TmcAL family.</text>
</comment>
<dbReference type="HAMAP" id="MF_01539">
    <property type="entry name" value="TmcAL"/>
    <property type="match status" value="1"/>
</dbReference>
<dbReference type="PANTHER" id="PTHR37825">
    <property type="entry name" value="TRNA(MET) CYTIDINE ACETATE LIGASE"/>
    <property type="match status" value="1"/>
</dbReference>
<name>A0A6A7KA40_9FIRM</name>
<evidence type="ECO:0000313" key="3">
    <source>
        <dbReference type="EMBL" id="MPW26047.1"/>
    </source>
</evidence>
<dbReference type="GO" id="GO:0000049">
    <property type="term" value="F:tRNA binding"/>
    <property type="evidence" value="ECO:0007669"/>
    <property type="project" value="UniProtKB-KW"/>
</dbReference>
<keyword evidence="2" id="KW-0820">tRNA-binding</keyword>
<keyword evidence="2" id="KW-0067">ATP-binding</keyword>
<dbReference type="NCBIfam" id="NF010191">
    <property type="entry name" value="PRK13670.1"/>
    <property type="match status" value="1"/>
</dbReference>
<feature type="binding site" evidence="2">
    <location>
        <begin position="7"/>
        <end position="20"/>
    </location>
    <ligand>
        <name>ATP</name>
        <dbReference type="ChEBI" id="CHEBI:30616"/>
    </ligand>
</feature>
<comment type="caution">
    <text evidence="2">Lacks conserved residue(s) required for the propagation of feature annotation.</text>
</comment>
<dbReference type="Gene3D" id="3.40.50.620">
    <property type="entry name" value="HUPs"/>
    <property type="match status" value="1"/>
</dbReference>
<keyword evidence="3" id="KW-0808">Transferase</keyword>
<evidence type="ECO:0000256" key="1">
    <source>
        <dbReference type="ARBA" id="ARBA00022694"/>
    </source>
</evidence>
<dbReference type="AlphaFoldDB" id="A0A6A7KA40"/>
<dbReference type="SUPFAM" id="SSF52374">
    <property type="entry name" value="Nucleotidylyl transferase"/>
    <property type="match status" value="1"/>
</dbReference>
<dbReference type="GO" id="GO:0016740">
    <property type="term" value="F:transferase activity"/>
    <property type="evidence" value="ECO:0007669"/>
    <property type="project" value="UniProtKB-KW"/>
</dbReference>
<feature type="binding site" evidence="2">
    <location>
        <position position="102"/>
    </location>
    <ligand>
        <name>ATP</name>
        <dbReference type="ChEBI" id="CHEBI:30616"/>
    </ligand>
</feature>
<dbReference type="EC" id="6.3.4.-" evidence="2"/>
<dbReference type="GO" id="GO:0005524">
    <property type="term" value="F:ATP binding"/>
    <property type="evidence" value="ECO:0007669"/>
    <property type="project" value="UniProtKB-KW"/>
</dbReference>
<dbReference type="GO" id="GO:0016879">
    <property type="term" value="F:ligase activity, forming carbon-nitrogen bonds"/>
    <property type="evidence" value="ECO:0007669"/>
    <property type="project" value="UniProtKB-UniRule"/>
</dbReference>
<dbReference type="PANTHER" id="PTHR37825:SF1">
    <property type="entry name" value="TRNA(MET) CYTIDINE ACETATE LIGASE"/>
    <property type="match status" value="1"/>
</dbReference>
<keyword evidence="2" id="KW-0436">Ligase</keyword>
<feature type="binding site" evidence="2">
    <location>
        <position position="187"/>
    </location>
    <ligand>
        <name>ATP</name>
        <dbReference type="ChEBI" id="CHEBI:30616"/>
    </ligand>
</feature>
<dbReference type="Pfam" id="PF05636">
    <property type="entry name" value="HIGH_NTase1"/>
    <property type="match status" value="1"/>
</dbReference>
<reference evidence="3 4" key="1">
    <citation type="submission" date="2019-10" db="EMBL/GenBank/DDBJ databases">
        <title>Alkalibaculum tamaniensis sp.nov., a new alkaliphilic acetogen, isolated on methoxylated aromatics from a mud volcano.</title>
        <authorList>
            <person name="Khomyakova M.A."/>
            <person name="Merkel A.Y."/>
            <person name="Bonch-Osmolovskaya E.A."/>
            <person name="Slobodkin A.I."/>
        </authorList>
    </citation>
    <scope>NUCLEOTIDE SEQUENCE [LARGE SCALE GENOMIC DNA]</scope>
    <source>
        <strain evidence="3 4">M08DMB</strain>
    </source>
</reference>
<comment type="caution">
    <text evidence="3">The sequence shown here is derived from an EMBL/GenBank/DDBJ whole genome shotgun (WGS) entry which is preliminary data.</text>
</comment>
<keyword evidence="4" id="KW-1185">Reference proteome</keyword>